<sequence length="297" mass="33797">MIGTKDARSTIRHEISVGRANTPRFAWPTVLLALGCLTAFAASVAMAMTGAISYPLAATINTVVIYAIYTVLHEAVHMNISAMRKDRQWVDRLLGSLAGVLLWQFYDHHRADHLVHHRITNHDDDPDISSRAGFLDYVFVRLPVVLGNYFNPILLYRRCEELQMSRAAERRSMAGFAFNTALVVTVIALGYGYELLTLWLVPWYIGNSVMLIMFTWSPHHDHHETGRYRNTRIVEMPGGNALLLGQGYHLIHHMMPGIPWYRYKKTFEELRPTLKENDVRIEGILPNPEPRGTHPAA</sequence>
<keyword evidence="1" id="KW-0812">Transmembrane</keyword>
<evidence type="ECO:0000313" key="3">
    <source>
        <dbReference type="EMBL" id="TDK51436.1"/>
    </source>
</evidence>
<evidence type="ECO:0000259" key="2">
    <source>
        <dbReference type="Pfam" id="PF00487"/>
    </source>
</evidence>
<feature type="transmembrane region" description="Helical" evidence="1">
    <location>
        <begin position="52"/>
        <end position="69"/>
    </location>
</feature>
<accession>A0A4R5VFP3</accession>
<dbReference type="Proteomes" id="UP000295301">
    <property type="component" value="Unassembled WGS sequence"/>
</dbReference>
<feature type="transmembrane region" description="Helical" evidence="1">
    <location>
        <begin position="25"/>
        <end position="46"/>
    </location>
</feature>
<feature type="domain" description="Fatty acid desaturase" evidence="2">
    <location>
        <begin position="54"/>
        <end position="280"/>
    </location>
</feature>
<keyword evidence="1" id="KW-0472">Membrane</keyword>
<feature type="transmembrane region" description="Helical" evidence="1">
    <location>
        <begin position="176"/>
        <end position="193"/>
    </location>
</feature>
<dbReference type="RefSeq" id="WP_133358290.1">
    <property type="nucleotide sequence ID" value="NZ_SMUV01000046.1"/>
</dbReference>
<evidence type="ECO:0000256" key="1">
    <source>
        <dbReference type="SAM" id="Phobius"/>
    </source>
</evidence>
<keyword evidence="1" id="KW-1133">Transmembrane helix</keyword>
<dbReference type="EMBL" id="SMUV01000046">
    <property type="protein sequence ID" value="TDK51436.1"/>
    <property type="molecule type" value="Genomic_DNA"/>
</dbReference>
<proteinExistence type="predicted"/>
<gene>
    <name evidence="3" type="ORF">E1832_03170</name>
</gene>
<protein>
    <recommendedName>
        <fullName evidence="2">Fatty acid desaturase domain-containing protein</fullName>
    </recommendedName>
</protein>
<feature type="transmembrane region" description="Helical" evidence="1">
    <location>
        <begin position="199"/>
        <end position="217"/>
    </location>
</feature>
<dbReference type="AlphaFoldDB" id="A0A4R5VFP3"/>
<dbReference type="OrthoDB" id="784276at2"/>
<keyword evidence="4" id="KW-1185">Reference proteome</keyword>
<dbReference type="Pfam" id="PF00487">
    <property type="entry name" value="FA_desaturase"/>
    <property type="match status" value="1"/>
</dbReference>
<organism evidence="3 4">
    <name type="scientific">Antarcticimicrobium luteum</name>
    <dbReference type="NCBI Taxonomy" id="2547397"/>
    <lineage>
        <taxon>Bacteria</taxon>
        <taxon>Pseudomonadati</taxon>
        <taxon>Pseudomonadota</taxon>
        <taxon>Alphaproteobacteria</taxon>
        <taxon>Rhodobacterales</taxon>
        <taxon>Paracoccaceae</taxon>
        <taxon>Antarcticimicrobium</taxon>
    </lineage>
</organism>
<reference evidence="3 4" key="1">
    <citation type="submission" date="2019-03" db="EMBL/GenBank/DDBJ databases">
        <title>Ruegeria lutea sp. nov., a novel strain, isolated from marine sediment, the Masan Bay, South Korea.</title>
        <authorList>
            <person name="Kim J."/>
            <person name="Kim D.-Y."/>
            <person name="Lee S.-S."/>
        </authorList>
    </citation>
    <scope>NUCLEOTIDE SEQUENCE [LARGE SCALE GENOMIC DNA]</scope>
    <source>
        <strain evidence="3 4">318-1</strain>
    </source>
</reference>
<evidence type="ECO:0000313" key="4">
    <source>
        <dbReference type="Proteomes" id="UP000295301"/>
    </source>
</evidence>
<dbReference type="InterPro" id="IPR005804">
    <property type="entry name" value="FA_desaturase_dom"/>
</dbReference>
<name>A0A4R5VFP3_9RHOB</name>
<dbReference type="GO" id="GO:0006629">
    <property type="term" value="P:lipid metabolic process"/>
    <property type="evidence" value="ECO:0007669"/>
    <property type="project" value="InterPro"/>
</dbReference>
<comment type="caution">
    <text evidence="3">The sequence shown here is derived from an EMBL/GenBank/DDBJ whole genome shotgun (WGS) entry which is preliminary data.</text>
</comment>